<feature type="transmembrane region" description="Helical" evidence="9">
    <location>
        <begin position="188"/>
        <end position="217"/>
    </location>
</feature>
<name>A0A133KI91_9FIRM</name>
<dbReference type="OrthoDB" id="9798540at2"/>
<evidence type="ECO:0000256" key="4">
    <source>
        <dbReference type="ARBA" id="ARBA00022475"/>
    </source>
</evidence>
<dbReference type="PATRIC" id="fig|33036.3.peg.215"/>
<dbReference type="Gene3D" id="1.10.3470.10">
    <property type="entry name" value="ABC transporter involved in vitamin B12 uptake, BtuC"/>
    <property type="match status" value="1"/>
</dbReference>
<accession>A0A133KI91</accession>
<dbReference type="STRING" id="33036.HMPREF3200_00212"/>
<feature type="transmembrane region" description="Helical" evidence="9">
    <location>
        <begin position="145"/>
        <end position="168"/>
    </location>
</feature>
<protein>
    <submittedName>
        <fullName evidence="10">ABC 3 transport family protein</fullName>
    </submittedName>
</protein>
<evidence type="ECO:0000313" key="11">
    <source>
        <dbReference type="Proteomes" id="UP000070383"/>
    </source>
</evidence>
<feature type="transmembrane region" description="Helical" evidence="9">
    <location>
        <begin position="12"/>
        <end position="32"/>
    </location>
</feature>
<comment type="caution">
    <text evidence="10">The sequence shown here is derived from an EMBL/GenBank/DDBJ whole genome shotgun (WGS) entry which is preliminary data.</text>
</comment>
<dbReference type="SUPFAM" id="SSF81345">
    <property type="entry name" value="ABC transporter involved in vitamin B12 uptake, BtuC"/>
    <property type="match status" value="1"/>
</dbReference>
<dbReference type="Proteomes" id="UP000070383">
    <property type="component" value="Unassembled WGS sequence"/>
</dbReference>
<evidence type="ECO:0000313" key="10">
    <source>
        <dbReference type="EMBL" id="KWZ79154.1"/>
    </source>
</evidence>
<evidence type="ECO:0000256" key="2">
    <source>
        <dbReference type="ARBA" id="ARBA00008034"/>
    </source>
</evidence>
<evidence type="ECO:0000256" key="6">
    <source>
        <dbReference type="ARBA" id="ARBA00022989"/>
    </source>
</evidence>
<evidence type="ECO:0000256" key="8">
    <source>
        <dbReference type="RuleBase" id="RU003943"/>
    </source>
</evidence>
<feature type="transmembrane region" description="Helical" evidence="9">
    <location>
        <begin position="64"/>
        <end position="83"/>
    </location>
</feature>
<reference evidence="11" key="1">
    <citation type="submission" date="2016-01" db="EMBL/GenBank/DDBJ databases">
        <authorList>
            <person name="Mitreva M."/>
            <person name="Pepin K.H."/>
            <person name="Mihindukulasuriya K.A."/>
            <person name="Fulton R."/>
            <person name="Fronick C."/>
            <person name="O'Laughlin M."/>
            <person name="Miner T."/>
            <person name="Herter B."/>
            <person name="Rosa B.A."/>
            <person name="Cordes M."/>
            <person name="Tomlinson C."/>
            <person name="Wollam A."/>
            <person name="Palsikar V.B."/>
            <person name="Mardis E.R."/>
            <person name="Wilson R.K."/>
        </authorList>
    </citation>
    <scope>NUCLEOTIDE SEQUENCE [LARGE SCALE GENOMIC DNA]</scope>
    <source>
        <strain evidence="11">MJR8151</strain>
    </source>
</reference>
<evidence type="ECO:0000256" key="3">
    <source>
        <dbReference type="ARBA" id="ARBA00022448"/>
    </source>
</evidence>
<dbReference type="InterPro" id="IPR037294">
    <property type="entry name" value="ABC_BtuC-like"/>
</dbReference>
<keyword evidence="11" id="KW-1185">Reference proteome</keyword>
<keyword evidence="7 9" id="KW-0472">Membrane</keyword>
<feature type="transmembrane region" description="Helical" evidence="9">
    <location>
        <begin position="257"/>
        <end position="276"/>
    </location>
</feature>
<feature type="transmembrane region" description="Helical" evidence="9">
    <location>
        <begin position="38"/>
        <end position="57"/>
    </location>
</feature>
<comment type="similarity">
    <text evidence="2 8">Belongs to the ABC-3 integral membrane protein family.</text>
</comment>
<dbReference type="Pfam" id="PF00950">
    <property type="entry name" value="ABC-3"/>
    <property type="match status" value="1"/>
</dbReference>
<comment type="subcellular location">
    <subcellularLocation>
        <location evidence="1 8">Cell membrane</location>
        <topology evidence="1 8">Multi-pass membrane protein</topology>
    </subcellularLocation>
</comment>
<dbReference type="GO" id="GO:0010043">
    <property type="term" value="P:response to zinc ion"/>
    <property type="evidence" value="ECO:0007669"/>
    <property type="project" value="TreeGrafter"/>
</dbReference>
<dbReference type="GO" id="GO:0043190">
    <property type="term" value="C:ATP-binding cassette (ABC) transporter complex"/>
    <property type="evidence" value="ECO:0007669"/>
    <property type="project" value="InterPro"/>
</dbReference>
<keyword evidence="5 8" id="KW-0812">Transmembrane</keyword>
<gene>
    <name evidence="10" type="ORF">HMPREF3200_00212</name>
</gene>
<dbReference type="AlphaFoldDB" id="A0A133KI91"/>
<dbReference type="PANTHER" id="PTHR30477">
    <property type="entry name" value="ABC-TRANSPORTER METAL-BINDING PROTEIN"/>
    <property type="match status" value="1"/>
</dbReference>
<sequence length="280" mass="30284">MDVLMSYSFRVVLMGTSLLAIVAALVGSINVYKNQSLIGDAMGHSSFFGIVLAFILIKERNPLFLLFGAMFAAGICFYLVNFANKNSKIGADANMAISLSGLFGLGLVLKSYIQANPSYQKTSQAGLNNYIFGQAAYLMEADVKVIFIALLICLCIFLLFFEDFKAYIFDKNFSMMIGVNTKLLDYLILFMTILVIGVGIKAVGVILISSFLIIPTVSASKFARSYEGLLAISSIFALLAAFVGTFISTAYKGFSTGPSIIIAASLIGFVSFVYAIRKGK</sequence>
<evidence type="ECO:0000256" key="9">
    <source>
        <dbReference type="SAM" id="Phobius"/>
    </source>
</evidence>
<evidence type="ECO:0000256" key="1">
    <source>
        <dbReference type="ARBA" id="ARBA00004651"/>
    </source>
</evidence>
<evidence type="ECO:0000256" key="5">
    <source>
        <dbReference type="ARBA" id="ARBA00022692"/>
    </source>
</evidence>
<keyword evidence="3 8" id="KW-0813">Transport</keyword>
<keyword evidence="6 9" id="KW-1133">Transmembrane helix</keyword>
<feature type="transmembrane region" description="Helical" evidence="9">
    <location>
        <begin position="229"/>
        <end position="251"/>
    </location>
</feature>
<evidence type="ECO:0000256" key="7">
    <source>
        <dbReference type="ARBA" id="ARBA00023136"/>
    </source>
</evidence>
<dbReference type="RefSeq" id="WP_004836603.1">
    <property type="nucleotide sequence ID" value="NZ_CAMPNK010000019.1"/>
</dbReference>
<dbReference type="EMBL" id="LRPM01000005">
    <property type="protein sequence ID" value="KWZ79154.1"/>
    <property type="molecule type" value="Genomic_DNA"/>
</dbReference>
<feature type="transmembrane region" description="Helical" evidence="9">
    <location>
        <begin position="95"/>
        <end position="113"/>
    </location>
</feature>
<dbReference type="GO" id="GO:0055085">
    <property type="term" value="P:transmembrane transport"/>
    <property type="evidence" value="ECO:0007669"/>
    <property type="project" value="InterPro"/>
</dbReference>
<keyword evidence="4" id="KW-1003">Cell membrane</keyword>
<dbReference type="InterPro" id="IPR001626">
    <property type="entry name" value="ABC_TroCD"/>
</dbReference>
<organism evidence="10 11">
    <name type="scientific">Anaerococcus tetradius</name>
    <dbReference type="NCBI Taxonomy" id="33036"/>
    <lineage>
        <taxon>Bacteria</taxon>
        <taxon>Bacillati</taxon>
        <taxon>Bacillota</taxon>
        <taxon>Tissierellia</taxon>
        <taxon>Tissierellales</taxon>
        <taxon>Peptoniphilaceae</taxon>
        <taxon>Anaerococcus</taxon>
    </lineage>
</organism>
<proteinExistence type="inferred from homology"/>
<dbReference type="PANTHER" id="PTHR30477:SF3">
    <property type="entry name" value="METAL TRANSPORT SYSTEM MEMBRANE PROTEIN CT_069-RELATED"/>
    <property type="match status" value="1"/>
</dbReference>